<feature type="transmembrane region" description="Helical" evidence="2">
    <location>
        <begin position="390"/>
        <end position="411"/>
    </location>
</feature>
<feature type="compositionally biased region" description="Polar residues" evidence="1">
    <location>
        <begin position="203"/>
        <end position="213"/>
    </location>
</feature>
<protein>
    <submittedName>
        <fullName evidence="4">3 5-cyclic nucleotide phosphodiesterase domain-containing protein</fullName>
    </submittedName>
</protein>
<feature type="compositionally biased region" description="Polar residues" evidence="1">
    <location>
        <begin position="1"/>
        <end position="16"/>
    </location>
</feature>
<keyword evidence="2" id="KW-0472">Membrane</keyword>
<comment type="caution">
    <text evidence="4">The sequence shown here is derived from an EMBL/GenBank/DDBJ whole genome shotgun (WGS) entry which is preliminary data.</text>
</comment>
<feature type="transmembrane region" description="Helical" evidence="2">
    <location>
        <begin position="295"/>
        <end position="318"/>
    </location>
</feature>
<dbReference type="InterPro" id="IPR002073">
    <property type="entry name" value="PDEase_catalytic_dom"/>
</dbReference>
<accession>A0A2C6LF62</accession>
<feature type="domain" description="PDEase" evidence="3">
    <location>
        <begin position="601"/>
        <end position="729"/>
    </location>
</feature>
<evidence type="ECO:0000259" key="3">
    <source>
        <dbReference type="PROSITE" id="PS51845"/>
    </source>
</evidence>
<dbReference type="PROSITE" id="PS51845">
    <property type="entry name" value="PDEASE_I_2"/>
    <property type="match status" value="1"/>
</dbReference>
<dbReference type="GeneID" id="94424152"/>
<name>A0A2C6LF62_9APIC</name>
<dbReference type="OrthoDB" id="189220at2759"/>
<dbReference type="GO" id="GO:0004114">
    <property type="term" value="F:3',5'-cyclic-nucleotide phosphodiesterase activity"/>
    <property type="evidence" value="ECO:0007669"/>
    <property type="project" value="InterPro"/>
</dbReference>
<dbReference type="VEuPathDB" id="ToxoDB:CSUI_000710"/>
<dbReference type="Proteomes" id="UP000221165">
    <property type="component" value="Unassembled WGS sequence"/>
</dbReference>
<dbReference type="SUPFAM" id="SSF109604">
    <property type="entry name" value="HD-domain/PDEase-like"/>
    <property type="match status" value="1"/>
</dbReference>
<dbReference type="RefSeq" id="XP_067927089.1">
    <property type="nucleotide sequence ID" value="XM_068060941.1"/>
</dbReference>
<feature type="transmembrane region" description="Helical" evidence="2">
    <location>
        <begin position="330"/>
        <end position="355"/>
    </location>
</feature>
<keyword evidence="2" id="KW-1133">Transmembrane helix</keyword>
<reference evidence="4 5" key="1">
    <citation type="journal article" date="2017" name="Int. J. Parasitol.">
        <title>The genome of the protozoan parasite Cystoisospora suis and a reverse vaccinology approach to identify vaccine candidates.</title>
        <authorList>
            <person name="Palmieri N."/>
            <person name="Shrestha A."/>
            <person name="Ruttkowski B."/>
            <person name="Beck T."/>
            <person name="Vogl C."/>
            <person name="Tomley F."/>
            <person name="Blake D.P."/>
            <person name="Joachim A."/>
        </authorList>
    </citation>
    <scope>NUCLEOTIDE SEQUENCE [LARGE SCALE GENOMIC DNA]</scope>
    <source>
        <strain evidence="4 5">Wien I</strain>
    </source>
</reference>
<keyword evidence="2" id="KW-0812">Transmembrane</keyword>
<dbReference type="GO" id="GO:0007165">
    <property type="term" value="P:signal transduction"/>
    <property type="evidence" value="ECO:0007669"/>
    <property type="project" value="InterPro"/>
</dbReference>
<evidence type="ECO:0000313" key="4">
    <source>
        <dbReference type="EMBL" id="PHJ25442.1"/>
    </source>
</evidence>
<gene>
    <name evidence="4" type="ORF">CSUI_000710</name>
</gene>
<dbReference type="InterPro" id="IPR036971">
    <property type="entry name" value="PDEase_catalytic_dom_sf"/>
</dbReference>
<feature type="region of interest" description="Disordered" evidence="1">
    <location>
        <begin position="111"/>
        <end position="130"/>
    </location>
</feature>
<keyword evidence="5" id="KW-1185">Reference proteome</keyword>
<feature type="transmembrane region" description="Helical" evidence="2">
    <location>
        <begin position="263"/>
        <end position="283"/>
    </location>
</feature>
<feature type="compositionally biased region" description="Low complexity" evidence="1">
    <location>
        <begin position="85"/>
        <end position="101"/>
    </location>
</feature>
<dbReference type="AlphaFoldDB" id="A0A2C6LF62"/>
<dbReference type="Gene3D" id="1.10.1300.10">
    <property type="entry name" value="3'5'-cyclic nucleotide phosphodiesterase, catalytic domain"/>
    <property type="match status" value="1"/>
</dbReference>
<feature type="region of interest" description="Disordered" evidence="1">
    <location>
        <begin position="184"/>
        <end position="213"/>
    </location>
</feature>
<proteinExistence type="predicted"/>
<evidence type="ECO:0000256" key="2">
    <source>
        <dbReference type="SAM" id="Phobius"/>
    </source>
</evidence>
<organism evidence="4 5">
    <name type="scientific">Cystoisospora suis</name>
    <dbReference type="NCBI Taxonomy" id="483139"/>
    <lineage>
        <taxon>Eukaryota</taxon>
        <taxon>Sar</taxon>
        <taxon>Alveolata</taxon>
        <taxon>Apicomplexa</taxon>
        <taxon>Conoidasida</taxon>
        <taxon>Coccidia</taxon>
        <taxon>Eucoccidiorida</taxon>
        <taxon>Eimeriorina</taxon>
        <taxon>Sarcocystidae</taxon>
        <taxon>Cystoisospora</taxon>
    </lineage>
</organism>
<feature type="region of interest" description="Disordered" evidence="1">
    <location>
        <begin position="1"/>
        <end position="103"/>
    </location>
</feature>
<dbReference type="EMBL" id="MIGC01000280">
    <property type="protein sequence ID" value="PHJ25442.1"/>
    <property type="molecule type" value="Genomic_DNA"/>
</dbReference>
<evidence type="ECO:0000313" key="5">
    <source>
        <dbReference type="Proteomes" id="UP000221165"/>
    </source>
</evidence>
<sequence>MDDQNASSSLRMSQPSAVKYAASGSTSNAARQRPLEKHTVSFSQHAESQHLIPRTTEPKEDLPPSVLSSLQTRMTAALSEGGPGRAVSGSAPSAAGSDSPPHQLKSILVKRGSQEGQTPQETEETPGWKGSTLWSRSRSFFGRRRWGGCWEKFQDVMMPFWENEVDFVLKEESERQAFAGKMARPIRSKAGSESKRSVKVQESGVTAKSTPSGVSATSTLSNFTLKRRPLRSNMDFFGLRFRDKKMEEEYEFNNNRLFKYRNCFTGTLCLTVSLANYIILLMAQRTKAYMLGSLAPVIGFHLILNSSIICSLIFTFVHRLPFTKDHQEQVTYFLISTAYATVALVVCVTKFQLYWGPSWDSAYLKFLPDTLTFYDVATYLPIKDPVDPRFALYIVLNELLLTSITDSYYYFLTLLFDSVIPGRSRYIVIHQTVMICLSIVVTFIGVAKYPLLVYPALFRLMTMLLCYVAGLSGQFAVEVQRRGLFFEWYVMRKKLTEIQREKKKAQKKHATSGLDDLRSFLVEIRNVSLQAKVRCKEYDPTPEINQILELVEKGLDLLANSWNLYSVEVDESLKQEGFMKALDVDTKAKRVVLADPEAPLPTRTLMPLSREVVTAATTPSFEAADSSRVLSGVHATAYTTQLVPVIGIDIGFDMLELSRSCPSTLLLEVGYVLLSRNVADWACEDRVLRQFLHTTQGLYRDNPYHSAIHGAMVAHTMGCLLRALGVNRE</sequence>
<feature type="transmembrane region" description="Helical" evidence="2">
    <location>
        <begin position="432"/>
        <end position="451"/>
    </location>
</feature>
<evidence type="ECO:0000256" key="1">
    <source>
        <dbReference type="SAM" id="MobiDB-lite"/>
    </source>
</evidence>